<dbReference type="InterPro" id="IPR008271">
    <property type="entry name" value="Ser/Thr_kinase_AS"/>
</dbReference>
<evidence type="ECO:0000256" key="9">
    <source>
        <dbReference type="PROSITE-ProRule" id="PRU10141"/>
    </source>
</evidence>
<reference evidence="12 13" key="1">
    <citation type="submission" date="2017-08" db="EMBL/GenBank/DDBJ databases">
        <title>Acidophilic green algal genome provides insights into adaptation to an acidic environment.</title>
        <authorList>
            <person name="Hirooka S."/>
            <person name="Hirose Y."/>
            <person name="Kanesaki Y."/>
            <person name="Higuchi S."/>
            <person name="Fujiwara T."/>
            <person name="Onuma R."/>
            <person name="Era A."/>
            <person name="Ohbayashi R."/>
            <person name="Uzuka A."/>
            <person name="Nozaki H."/>
            <person name="Yoshikawa H."/>
            <person name="Miyagishima S.Y."/>
        </authorList>
    </citation>
    <scope>NUCLEOTIDE SEQUENCE [LARGE SCALE GENOMIC DNA]</scope>
    <source>
        <strain evidence="12 13">NIES-2499</strain>
    </source>
</reference>
<dbReference type="SUPFAM" id="SSF56112">
    <property type="entry name" value="Protein kinase-like (PK-like)"/>
    <property type="match status" value="1"/>
</dbReference>
<evidence type="ECO:0000259" key="11">
    <source>
        <dbReference type="PROSITE" id="PS50011"/>
    </source>
</evidence>
<evidence type="ECO:0000256" key="6">
    <source>
        <dbReference type="ARBA" id="ARBA00022840"/>
    </source>
</evidence>
<dbReference type="InterPro" id="IPR017441">
    <property type="entry name" value="Protein_kinase_ATP_BS"/>
</dbReference>
<protein>
    <recommendedName>
        <fullName evidence="2">mitogen-activated protein kinase kinase kinase</fullName>
        <ecNumber evidence="2">2.7.11.25</ecNumber>
    </recommendedName>
</protein>
<keyword evidence="6 9" id="KW-0067">ATP-binding</keyword>
<dbReference type="EMBL" id="BEGY01000004">
    <property type="protein sequence ID" value="GAX73637.1"/>
    <property type="molecule type" value="Genomic_DNA"/>
</dbReference>
<evidence type="ECO:0000256" key="3">
    <source>
        <dbReference type="ARBA" id="ARBA00022679"/>
    </source>
</evidence>
<dbReference type="STRING" id="1157962.A0A250WS04"/>
<dbReference type="Pfam" id="PF00069">
    <property type="entry name" value="Pkinase"/>
    <property type="match status" value="1"/>
</dbReference>
<evidence type="ECO:0000256" key="5">
    <source>
        <dbReference type="ARBA" id="ARBA00022777"/>
    </source>
</evidence>
<dbReference type="InterPro" id="IPR000719">
    <property type="entry name" value="Prot_kinase_dom"/>
</dbReference>
<dbReference type="CDD" id="cd06606">
    <property type="entry name" value="STKc_MAPKKK"/>
    <property type="match status" value="1"/>
</dbReference>
<dbReference type="SMART" id="SM00220">
    <property type="entry name" value="S_TKc"/>
    <property type="match status" value="1"/>
</dbReference>
<dbReference type="InterPro" id="IPR050538">
    <property type="entry name" value="MAP_kinase_kinase_kinase"/>
</dbReference>
<keyword evidence="3" id="KW-0808">Transferase</keyword>
<proteinExistence type="inferred from homology"/>
<dbReference type="GO" id="GO:0005524">
    <property type="term" value="F:ATP binding"/>
    <property type="evidence" value="ECO:0007669"/>
    <property type="project" value="UniProtKB-UniRule"/>
</dbReference>
<dbReference type="FunFam" id="1.10.510.10:FF:000071">
    <property type="entry name" value="Mitogen-activated protein kinase kinase kinase 3 isoform 2"/>
    <property type="match status" value="1"/>
</dbReference>
<name>A0A250WS04_9CHLO</name>
<accession>A0A250WS04</accession>
<feature type="region of interest" description="Disordered" evidence="10">
    <location>
        <begin position="729"/>
        <end position="814"/>
    </location>
</feature>
<comment type="caution">
    <text evidence="12">The sequence shown here is derived from an EMBL/GenBank/DDBJ whole genome shotgun (WGS) entry which is preliminary data.</text>
</comment>
<evidence type="ECO:0000256" key="2">
    <source>
        <dbReference type="ARBA" id="ARBA00012406"/>
    </source>
</evidence>
<feature type="domain" description="Protein kinase" evidence="11">
    <location>
        <begin position="146"/>
        <end position="413"/>
    </location>
</feature>
<sequence length="894" mass="95911">MPMGGCISLITADTSPVRPPEPVLRFRDPYNPGNQQYQTEIPGPSVPTYNKYAQYHLNAAHYRQAESRLPVSSTASTGASATGNAIDLARSDANFTGKGFLNGESSIAPAATAVVAIVNPVVEASTPQPAKPVVEEQDVVAFPSSWTRGKLIGAGAFGQVYMGLNNDTGEFFAVKQVGLTKDEGLKGKQKGHVLALEAEVAVLKLLRNEHIVQYIGTERTEDHLNIFLEYIAGGSIASLIDKFGPLQENVVRVYTKQILKGLEYLHQRKIMHRDIKGANILVDKKGTIKLADFGASKKIEDLATMGSAGSGAKSIRGTPYWMAPEVIKQTGHGRPADIWSLGCVVIEMATGRPPWSDYSPVAAMWHIASTGDMPTLPTLEIMSSQARDFLLQCFNRIPKDRPNATRLLKHPWLADVSLPAARSAAAAIAASLAPTHHNNANTAAGISSTFSTPNSAMISQRVDMSGMPPPSGMRSPPSPIKEEDGSPPAPEPVMLPLLQRLGQPVSNTQQFPPAGTSQQASMAPAAAVQQNRTKAPVLVTASSDLKMLESRMYDTITSPPPVPMELRTKLQQAALIAPQAVKPAVREDVSIMLNPEAEVDRQLLQMALYGTDSLPPGASAEMAQMSAFLALQQQHNASLPHHVQEPVPDVRSSMLTLNFNPMEEPSWVPNGPMAAMLAPMIPSSGLRKVDEEGEEEDLKLDDAEHAAMLPSPPSHELLLMRRNAAEEREMSMAPPSEMSMAPPSEMSMAPPSGHPSSDTVREQDQPSPRPQAEGNEGELTEIALKQPQRGTKPFIPKLHGLSKLSTGTGGPAAVHQQQVPVMPLRMASATGGSVENSVEARGGYHLPPSAAGAVVGDVLMDSKMAKWRDELLAELESKRKEQQQQATALRSVGS</sequence>
<comment type="catalytic activity">
    <reaction evidence="7">
        <text>L-threonyl-[protein] + ATP = O-phospho-L-threonyl-[protein] + ADP + H(+)</text>
        <dbReference type="Rhea" id="RHEA:46608"/>
        <dbReference type="Rhea" id="RHEA-COMP:11060"/>
        <dbReference type="Rhea" id="RHEA-COMP:11605"/>
        <dbReference type="ChEBI" id="CHEBI:15378"/>
        <dbReference type="ChEBI" id="CHEBI:30013"/>
        <dbReference type="ChEBI" id="CHEBI:30616"/>
        <dbReference type="ChEBI" id="CHEBI:61977"/>
        <dbReference type="ChEBI" id="CHEBI:456216"/>
        <dbReference type="EC" id="2.7.11.25"/>
    </reaction>
</comment>
<evidence type="ECO:0000256" key="4">
    <source>
        <dbReference type="ARBA" id="ARBA00022741"/>
    </source>
</evidence>
<dbReference type="PROSITE" id="PS00107">
    <property type="entry name" value="PROTEIN_KINASE_ATP"/>
    <property type="match status" value="1"/>
</dbReference>
<evidence type="ECO:0000256" key="8">
    <source>
        <dbReference type="ARBA" id="ARBA00048329"/>
    </source>
</evidence>
<evidence type="ECO:0000256" key="7">
    <source>
        <dbReference type="ARBA" id="ARBA00047559"/>
    </source>
</evidence>
<feature type="binding site" evidence="9">
    <location>
        <position position="175"/>
    </location>
    <ligand>
        <name>ATP</name>
        <dbReference type="ChEBI" id="CHEBI:30616"/>
    </ligand>
</feature>
<evidence type="ECO:0000256" key="1">
    <source>
        <dbReference type="ARBA" id="ARBA00006529"/>
    </source>
</evidence>
<keyword evidence="5" id="KW-0418">Kinase</keyword>
<comment type="similarity">
    <text evidence="1">Belongs to the protein kinase superfamily. STE Ser/Thr protein kinase family. MAP kinase kinase kinase subfamily.</text>
</comment>
<feature type="region of interest" description="Disordered" evidence="10">
    <location>
        <begin position="463"/>
        <end position="491"/>
    </location>
</feature>
<dbReference type="Gene3D" id="1.10.510.10">
    <property type="entry name" value="Transferase(Phosphotransferase) domain 1"/>
    <property type="match status" value="1"/>
</dbReference>
<organism evidence="12 13">
    <name type="scientific">Chlamydomonas eustigma</name>
    <dbReference type="NCBI Taxonomy" id="1157962"/>
    <lineage>
        <taxon>Eukaryota</taxon>
        <taxon>Viridiplantae</taxon>
        <taxon>Chlorophyta</taxon>
        <taxon>core chlorophytes</taxon>
        <taxon>Chlorophyceae</taxon>
        <taxon>CS clade</taxon>
        <taxon>Chlamydomonadales</taxon>
        <taxon>Chlamydomonadaceae</taxon>
        <taxon>Chlamydomonas</taxon>
    </lineage>
</organism>
<dbReference type="Proteomes" id="UP000232323">
    <property type="component" value="Unassembled WGS sequence"/>
</dbReference>
<dbReference type="EC" id="2.7.11.25" evidence="2"/>
<dbReference type="OrthoDB" id="266718at2759"/>
<keyword evidence="13" id="KW-1185">Reference proteome</keyword>
<dbReference type="PANTHER" id="PTHR48016">
    <property type="entry name" value="MAP KINASE KINASE KINASE SSK2-RELATED-RELATED"/>
    <property type="match status" value="1"/>
</dbReference>
<feature type="compositionally biased region" description="Pro residues" evidence="10">
    <location>
        <begin position="467"/>
        <end position="479"/>
    </location>
</feature>
<evidence type="ECO:0000313" key="13">
    <source>
        <dbReference type="Proteomes" id="UP000232323"/>
    </source>
</evidence>
<evidence type="ECO:0000256" key="10">
    <source>
        <dbReference type="SAM" id="MobiDB-lite"/>
    </source>
</evidence>
<dbReference type="AlphaFoldDB" id="A0A250WS04"/>
<comment type="catalytic activity">
    <reaction evidence="8">
        <text>L-seryl-[protein] + ATP = O-phospho-L-seryl-[protein] + ADP + H(+)</text>
        <dbReference type="Rhea" id="RHEA:17989"/>
        <dbReference type="Rhea" id="RHEA-COMP:9863"/>
        <dbReference type="Rhea" id="RHEA-COMP:11604"/>
        <dbReference type="ChEBI" id="CHEBI:15378"/>
        <dbReference type="ChEBI" id="CHEBI:29999"/>
        <dbReference type="ChEBI" id="CHEBI:30616"/>
        <dbReference type="ChEBI" id="CHEBI:83421"/>
        <dbReference type="ChEBI" id="CHEBI:456216"/>
        <dbReference type="EC" id="2.7.11.25"/>
    </reaction>
</comment>
<dbReference type="PROSITE" id="PS50011">
    <property type="entry name" value="PROTEIN_KINASE_DOM"/>
    <property type="match status" value="1"/>
</dbReference>
<feature type="compositionally biased region" description="Low complexity" evidence="10">
    <location>
        <begin position="731"/>
        <end position="751"/>
    </location>
</feature>
<dbReference type="PANTHER" id="PTHR48016:SF56">
    <property type="entry name" value="MAPKK KINASE"/>
    <property type="match status" value="1"/>
</dbReference>
<feature type="region of interest" description="Disordered" evidence="10">
    <location>
        <begin position="687"/>
        <end position="717"/>
    </location>
</feature>
<gene>
    <name evidence="12" type="ORF">CEUSTIGMA_g1088.t1</name>
</gene>
<dbReference type="GO" id="GO:0004709">
    <property type="term" value="F:MAP kinase kinase kinase activity"/>
    <property type="evidence" value="ECO:0007669"/>
    <property type="project" value="UniProtKB-EC"/>
</dbReference>
<dbReference type="PROSITE" id="PS00108">
    <property type="entry name" value="PROTEIN_KINASE_ST"/>
    <property type="match status" value="1"/>
</dbReference>
<keyword evidence="4 9" id="KW-0547">Nucleotide-binding</keyword>
<evidence type="ECO:0000313" key="12">
    <source>
        <dbReference type="EMBL" id="GAX73637.1"/>
    </source>
</evidence>
<dbReference type="InterPro" id="IPR011009">
    <property type="entry name" value="Kinase-like_dom_sf"/>
</dbReference>